<dbReference type="AlphaFoldDB" id="A0AAJ8LQ90"/>
<feature type="compositionally biased region" description="Acidic residues" evidence="1">
    <location>
        <begin position="195"/>
        <end position="210"/>
    </location>
</feature>
<feature type="compositionally biased region" description="Acidic residues" evidence="1">
    <location>
        <begin position="161"/>
        <end position="174"/>
    </location>
</feature>
<feature type="region of interest" description="Disordered" evidence="1">
    <location>
        <begin position="259"/>
        <end position="340"/>
    </location>
</feature>
<evidence type="ECO:0000256" key="1">
    <source>
        <dbReference type="SAM" id="MobiDB-lite"/>
    </source>
</evidence>
<evidence type="ECO:0000256" key="2">
    <source>
        <dbReference type="SAM" id="Phobius"/>
    </source>
</evidence>
<evidence type="ECO:0000313" key="5">
    <source>
        <dbReference type="Proteomes" id="UP000322225"/>
    </source>
</evidence>
<dbReference type="GeneID" id="43588421"/>
<name>A0AAJ8LQ90_9TREE</name>
<protein>
    <recommendedName>
        <fullName evidence="3">DUF1746 domain-containing protein</fullName>
    </recommendedName>
</protein>
<evidence type="ECO:0000313" key="4">
    <source>
        <dbReference type="EMBL" id="WWD21300.1"/>
    </source>
</evidence>
<feature type="compositionally biased region" description="Pro residues" evidence="1">
    <location>
        <begin position="271"/>
        <end position="280"/>
    </location>
</feature>
<keyword evidence="2" id="KW-1133">Transmembrane helix</keyword>
<dbReference type="KEGG" id="ksn:43588421"/>
<feature type="region of interest" description="Disordered" evidence="1">
    <location>
        <begin position="148"/>
        <end position="228"/>
    </location>
</feature>
<sequence>MVYAPQRRHAVVSLATTTQALGLLQHLYTPNILILVSRILAQIQITASGIIHPTRSLLALSSMLTAMNAVAMFLHVLDFAGGMNGGKGLVLDFVGQANPASLTRILLLDLALYILQLTSLCISYINNHTSNLPTSSVFPYDDLLLPPDLPTPAGRTPTTILDDDNDEDDGDVDLEDGRGPKRRRRKGKGAAYEQVDGDERELWLDDDVDDGLQSGPSNFSSSSVNPRVSEPPLILSLSLRHILNLIFYLPAPAGPPRAFSGGTPLAGTPQTSPPITPPTAPHATMPSIPEEGDGVVDSREVLRRASLAAAAAAAATNSRGDDHPTSTGRIPGEYRSGDGG</sequence>
<keyword evidence="5" id="KW-1185">Reference proteome</keyword>
<evidence type="ECO:0000259" key="3">
    <source>
        <dbReference type="Pfam" id="PF08508"/>
    </source>
</evidence>
<gene>
    <name evidence="4" type="ORF">CI109_105784</name>
</gene>
<keyword evidence="2" id="KW-0472">Membrane</keyword>
<accession>A0AAJ8LQ90</accession>
<keyword evidence="2" id="KW-0812">Transmembrane</keyword>
<feature type="transmembrane region" description="Helical" evidence="2">
    <location>
        <begin position="57"/>
        <end position="77"/>
    </location>
</feature>
<dbReference type="RefSeq" id="XP_031861519.2">
    <property type="nucleotide sequence ID" value="XM_032004288.2"/>
</dbReference>
<organism evidence="4 5">
    <name type="scientific">Kwoniella shandongensis</name>
    <dbReference type="NCBI Taxonomy" id="1734106"/>
    <lineage>
        <taxon>Eukaryota</taxon>
        <taxon>Fungi</taxon>
        <taxon>Dikarya</taxon>
        <taxon>Basidiomycota</taxon>
        <taxon>Agaricomycotina</taxon>
        <taxon>Tremellomycetes</taxon>
        <taxon>Tremellales</taxon>
        <taxon>Cryptococcaceae</taxon>
        <taxon>Kwoniella</taxon>
    </lineage>
</organism>
<reference evidence="4" key="2">
    <citation type="submission" date="2024-01" db="EMBL/GenBank/DDBJ databases">
        <title>Comparative genomics of Cryptococcus and Kwoniella reveals pathogenesis evolution and contrasting modes of karyotype evolution via chromosome fusion or intercentromeric recombination.</title>
        <authorList>
            <person name="Coelho M.A."/>
            <person name="David-Palma M."/>
            <person name="Shea T."/>
            <person name="Bowers K."/>
            <person name="McGinley-Smith S."/>
            <person name="Mohammad A.W."/>
            <person name="Gnirke A."/>
            <person name="Yurkov A.M."/>
            <person name="Nowrousian M."/>
            <person name="Sun S."/>
            <person name="Cuomo C.A."/>
            <person name="Heitman J."/>
        </authorList>
    </citation>
    <scope>NUCLEOTIDE SEQUENCE</scope>
    <source>
        <strain evidence="4">CBS 12478</strain>
    </source>
</reference>
<reference evidence="4" key="1">
    <citation type="submission" date="2017-08" db="EMBL/GenBank/DDBJ databases">
        <authorList>
            <person name="Cuomo C."/>
            <person name="Billmyre B."/>
            <person name="Heitman J."/>
        </authorList>
    </citation>
    <scope>NUCLEOTIDE SEQUENCE</scope>
    <source>
        <strain evidence="4">CBS 12478</strain>
    </source>
</reference>
<dbReference type="EMBL" id="CP144060">
    <property type="protein sequence ID" value="WWD21300.1"/>
    <property type="molecule type" value="Genomic_DNA"/>
</dbReference>
<proteinExistence type="predicted"/>
<dbReference type="Pfam" id="PF08508">
    <property type="entry name" value="DUF1746"/>
    <property type="match status" value="1"/>
</dbReference>
<dbReference type="InterPro" id="IPR013715">
    <property type="entry name" value="DUF1746"/>
</dbReference>
<feature type="domain" description="DUF1746" evidence="3">
    <location>
        <begin position="30"/>
        <end position="117"/>
    </location>
</feature>
<feature type="compositionally biased region" description="Low complexity" evidence="1">
    <location>
        <begin position="214"/>
        <end position="228"/>
    </location>
</feature>
<dbReference type="Proteomes" id="UP000322225">
    <property type="component" value="Chromosome 10"/>
</dbReference>